<dbReference type="VEuPathDB" id="VectorBase:GAUT036971"/>
<accession>A0A1A9VH24</accession>
<keyword evidence="2" id="KW-1185">Reference proteome</keyword>
<dbReference type="EnsemblMetazoa" id="GAUT036971-RA">
    <property type="protein sequence ID" value="GAUT036971-PA"/>
    <property type="gene ID" value="GAUT036971"/>
</dbReference>
<evidence type="ECO:0000313" key="1">
    <source>
        <dbReference type="EnsemblMetazoa" id="GAUT036971-PA"/>
    </source>
</evidence>
<sequence length="261" mass="29449">MSLNYKSAKSRNALGEVRSANGIISNVREKLIGLNVEEDTIITITKISRNCKGGKKKQELTTVELGNGLDLCHIKNKASHLLISSLVEVVLRAHVVMKSMQVSRNYYSAAISNAINGLSVTTAIFLPVKLVLYFIKLETESSFILFLYGFHNTPVDTLLLWFSQYPGVLSDFDYDGIEGSLSGINAILNSAISESVLVKYNLTPEHSPVLLSKELRITRNKRSRLFKKYKRTRLLFDFVNYSRVHNPLYNPNHCAHHNYIN</sequence>
<dbReference type="Proteomes" id="UP000078200">
    <property type="component" value="Unassembled WGS sequence"/>
</dbReference>
<proteinExistence type="predicted"/>
<protein>
    <submittedName>
        <fullName evidence="1">Uncharacterized protein</fullName>
    </submittedName>
</protein>
<evidence type="ECO:0000313" key="2">
    <source>
        <dbReference type="Proteomes" id="UP000078200"/>
    </source>
</evidence>
<name>A0A1A9VH24_GLOAU</name>
<organism evidence="1 2">
    <name type="scientific">Glossina austeni</name>
    <name type="common">Savannah tsetse fly</name>
    <dbReference type="NCBI Taxonomy" id="7395"/>
    <lineage>
        <taxon>Eukaryota</taxon>
        <taxon>Metazoa</taxon>
        <taxon>Ecdysozoa</taxon>
        <taxon>Arthropoda</taxon>
        <taxon>Hexapoda</taxon>
        <taxon>Insecta</taxon>
        <taxon>Pterygota</taxon>
        <taxon>Neoptera</taxon>
        <taxon>Endopterygota</taxon>
        <taxon>Diptera</taxon>
        <taxon>Brachycera</taxon>
        <taxon>Muscomorpha</taxon>
        <taxon>Hippoboscoidea</taxon>
        <taxon>Glossinidae</taxon>
        <taxon>Glossina</taxon>
    </lineage>
</organism>
<reference evidence="1" key="1">
    <citation type="submission" date="2020-05" db="UniProtKB">
        <authorList>
            <consortium name="EnsemblMetazoa"/>
        </authorList>
    </citation>
    <scope>IDENTIFICATION</scope>
    <source>
        <strain evidence="1">TTRI</strain>
    </source>
</reference>
<dbReference type="AlphaFoldDB" id="A0A1A9VH24"/>